<reference evidence="2 3" key="1">
    <citation type="journal article" date="2016" name="Mol. Biol. Evol.">
        <title>Comparative Genomics of Early-Diverging Mushroom-Forming Fungi Provides Insights into the Origins of Lignocellulose Decay Capabilities.</title>
        <authorList>
            <person name="Nagy L.G."/>
            <person name="Riley R."/>
            <person name="Tritt A."/>
            <person name="Adam C."/>
            <person name="Daum C."/>
            <person name="Floudas D."/>
            <person name="Sun H."/>
            <person name="Yadav J.S."/>
            <person name="Pangilinan J."/>
            <person name="Larsson K.H."/>
            <person name="Matsuura K."/>
            <person name="Barry K."/>
            <person name="Labutti K."/>
            <person name="Kuo R."/>
            <person name="Ohm R.A."/>
            <person name="Bhattacharya S.S."/>
            <person name="Shirouzu T."/>
            <person name="Yoshinaga Y."/>
            <person name="Martin F.M."/>
            <person name="Grigoriev I.V."/>
            <person name="Hibbett D.S."/>
        </authorList>
    </citation>
    <scope>NUCLEOTIDE SEQUENCE [LARGE SCALE GENOMIC DNA]</scope>
    <source>
        <strain evidence="2 3">L-15889</strain>
    </source>
</reference>
<evidence type="ECO:0000256" key="1">
    <source>
        <dbReference type="SAM" id="MobiDB-lite"/>
    </source>
</evidence>
<feature type="region of interest" description="Disordered" evidence="1">
    <location>
        <begin position="29"/>
        <end position="50"/>
    </location>
</feature>
<dbReference type="EMBL" id="KV429092">
    <property type="protein sequence ID" value="KZT66253.1"/>
    <property type="molecule type" value="Genomic_DNA"/>
</dbReference>
<proteinExistence type="predicted"/>
<dbReference type="Proteomes" id="UP000076727">
    <property type="component" value="Unassembled WGS sequence"/>
</dbReference>
<protein>
    <submittedName>
        <fullName evidence="2">Uncharacterized protein</fullName>
    </submittedName>
</protein>
<evidence type="ECO:0000313" key="2">
    <source>
        <dbReference type="EMBL" id="KZT66253.1"/>
    </source>
</evidence>
<accession>A0A165MXN0</accession>
<dbReference type="AlphaFoldDB" id="A0A165MXN0"/>
<sequence length="193" mass="21368">MCAPFRFGRWPGPYVMSTSSRWTVCGRTSNRQGLTGQPPSAFTSSSRVTNAASIRQRATVSGNRTFGSACPRVETKNRKPKHAKPRHSGRASGVRHKTWSRTSKQASGGQTARGRTPRVHRDARRGMGRHNSRHVYHQSWKQPPHALRCDVRTHRISTLCAGGMTRIHCSGGALILILRAVCVESGGRTRVLY</sequence>
<keyword evidence="3" id="KW-1185">Reference proteome</keyword>
<evidence type="ECO:0000313" key="3">
    <source>
        <dbReference type="Proteomes" id="UP000076727"/>
    </source>
</evidence>
<gene>
    <name evidence="2" type="ORF">DAEQUDRAFT_475513</name>
</gene>
<organism evidence="2 3">
    <name type="scientific">Daedalea quercina L-15889</name>
    <dbReference type="NCBI Taxonomy" id="1314783"/>
    <lineage>
        <taxon>Eukaryota</taxon>
        <taxon>Fungi</taxon>
        <taxon>Dikarya</taxon>
        <taxon>Basidiomycota</taxon>
        <taxon>Agaricomycotina</taxon>
        <taxon>Agaricomycetes</taxon>
        <taxon>Polyporales</taxon>
        <taxon>Fomitopsis</taxon>
    </lineage>
</organism>
<name>A0A165MXN0_9APHY</name>
<feature type="compositionally biased region" description="Basic residues" evidence="1">
    <location>
        <begin position="78"/>
        <end position="99"/>
    </location>
</feature>
<feature type="region of interest" description="Disordered" evidence="1">
    <location>
        <begin position="64"/>
        <end position="123"/>
    </location>
</feature>
<feature type="compositionally biased region" description="Polar residues" evidence="1">
    <location>
        <begin position="100"/>
        <end position="110"/>
    </location>
</feature>